<dbReference type="GO" id="GO:0016618">
    <property type="term" value="F:hydroxypyruvate reductase [NAD(P)H] activity"/>
    <property type="evidence" value="ECO:0007669"/>
    <property type="project" value="TreeGrafter"/>
</dbReference>
<feature type="non-terminal residue" evidence="3">
    <location>
        <position position="1"/>
    </location>
</feature>
<dbReference type="AlphaFoldDB" id="A0A6A4KK96"/>
<feature type="domain" description="D-isomer specific 2-hydroxyacid dehydrogenase NAD-binding" evidence="2">
    <location>
        <begin position="11"/>
        <end position="93"/>
    </location>
</feature>
<dbReference type="Pfam" id="PF02826">
    <property type="entry name" value="2-Hacid_dh_C"/>
    <property type="match status" value="1"/>
</dbReference>
<dbReference type="GO" id="GO:0005829">
    <property type="term" value="C:cytosol"/>
    <property type="evidence" value="ECO:0007669"/>
    <property type="project" value="TreeGrafter"/>
</dbReference>
<reference evidence="3" key="1">
    <citation type="journal article" date="2019" name="Genome Biol. Evol.">
        <title>The Rhododendron genome and chromosomal organization provide insight into shared whole-genome duplications across the heath family (Ericaceae).</title>
        <authorList>
            <person name="Soza V.L."/>
            <person name="Lindsley D."/>
            <person name="Waalkes A."/>
            <person name="Ramage E."/>
            <person name="Patwardhan R.P."/>
            <person name="Burton J.N."/>
            <person name="Adey A."/>
            <person name="Kumar A."/>
            <person name="Qiu R."/>
            <person name="Shendure J."/>
            <person name="Hall B."/>
        </authorList>
    </citation>
    <scope>NUCLEOTIDE SEQUENCE</scope>
    <source>
        <strain evidence="3">RSF 1966-606</strain>
    </source>
</reference>
<dbReference type="Gene3D" id="3.40.50.720">
    <property type="entry name" value="NAD(P)-binding Rossmann-like Domain"/>
    <property type="match status" value="2"/>
</dbReference>
<dbReference type="PANTHER" id="PTHR10996">
    <property type="entry name" value="2-HYDROXYACID DEHYDROGENASE-RELATED"/>
    <property type="match status" value="1"/>
</dbReference>
<proteinExistence type="predicted"/>
<evidence type="ECO:0000313" key="3">
    <source>
        <dbReference type="EMBL" id="KAE9445732.1"/>
    </source>
</evidence>
<keyword evidence="1" id="KW-0560">Oxidoreductase</keyword>
<dbReference type="SUPFAM" id="SSF51735">
    <property type="entry name" value="NAD(P)-binding Rossmann-fold domains"/>
    <property type="match status" value="1"/>
</dbReference>
<dbReference type="InterPro" id="IPR006140">
    <property type="entry name" value="D-isomer_DH_NAD-bd"/>
</dbReference>
<sequence length="193" mass="21204">MTKPSVPYAYYPTVYQLASNCDVLIICCALTDETRHIINKLVMSALGKEGIIINIARGAIIDEKELVGCLVRGEIAGAGLDVFENEPNVPKELFVIRAAFTEEAFFDAFRLVMDNLEAFFSNRPLLSPVIDELTRTSAVDQATVSWDVLMPKKIQNGGSRLSRGGESSLIGIFLRNQSEASRPVRFAGMPFDG</sequence>
<comment type="caution">
    <text evidence="3">The sequence shown here is derived from an EMBL/GenBank/DDBJ whole genome shotgun (WGS) entry which is preliminary data.</text>
</comment>
<dbReference type="GO" id="GO:0030267">
    <property type="term" value="F:glyoxylate reductase (NADPH) activity"/>
    <property type="evidence" value="ECO:0007669"/>
    <property type="project" value="TreeGrafter"/>
</dbReference>
<evidence type="ECO:0000256" key="1">
    <source>
        <dbReference type="ARBA" id="ARBA00023002"/>
    </source>
</evidence>
<dbReference type="InterPro" id="IPR050223">
    <property type="entry name" value="D-isomer_2-hydroxyacid_DH"/>
</dbReference>
<dbReference type="PANTHER" id="PTHR10996:SF179">
    <property type="entry name" value="D-ISOMER SPECIFIC 2-HYDROXYACID DEHYDROGENASE FAMILY PROTEIN-RELATED"/>
    <property type="match status" value="1"/>
</dbReference>
<protein>
    <recommendedName>
        <fullName evidence="2">D-isomer specific 2-hydroxyacid dehydrogenase NAD-binding domain-containing protein</fullName>
    </recommendedName>
</protein>
<organism evidence="3">
    <name type="scientific">Rhododendron williamsianum</name>
    <dbReference type="NCBI Taxonomy" id="262921"/>
    <lineage>
        <taxon>Eukaryota</taxon>
        <taxon>Viridiplantae</taxon>
        <taxon>Streptophyta</taxon>
        <taxon>Embryophyta</taxon>
        <taxon>Tracheophyta</taxon>
        <taxon>Spermatophyta</taxon>
        <taxon>Magnoliopsida</taxon>
        <taxon>eudicotyledons</taxon>
        <taxon>Gunneridae</taxon>
        <taxon>Pentapetalae</taxon>
        <taxon>asterids</taxon>
        <taxon>Ericales</taxon>
        <taxon>Ericaceae</taxon>
        <taxon>Ericoideae</taxon>
        <taxon>Rhodoreae</taxon>
        <taxon>Rhododendron</taxon>
    </lineage>
</organism>
<name>A0A6A4KK96_9ERIC</name>
<dbReference type="OrthoDB" id="298012at2759"/>
<dbReference type="GO" id="GO:0051287">
    <property type="term" value="F:NAD binding"/>
    <property type="evidence" value="ECO:0007669"/>
    <property type="project" value="InterPro"/>
</dbReference>
<gene>
    <name evidence="3" type="ORF">C3L33_22369</name>
</gene>
<dbReference type="EMBL" id="QEFC01004014">
    <property type="protein sequence ID" value="KAE9445732.1"/>
    <property type="molecule type" value="Genomic_DNA"/>
</dbReference>
<dbReference type="InterPro" id="IPR036291">
    <property type="entry name" value="NAD(P)-bd_dom_sf"/>
</dbReference>
<accession>A0A6A4KK96</accession>
<evidence type="ECO:0000259" key="2">
    <source>
        <dbReference type="Pfam" id="PF02826"/>
    </source>
</evidence>